<protein>
    <submittedName>
        <fullName evidence="2">Uncharacterized protein</fullName>
    </submittedName>
</protein>
<name>J3Z2R3_9ENTR</name>
<dbReference type="Proteomes" id="UP000003936">
    <property type="component" value="Chromosome"/>
</dbReference>
<sequence length="40" mass="4580">MLLLEHYPNGKEAERVRPGQDITQDMSGQISDFARSSVFR</sequence>
<feature type="region of interest" description="Disordered" evidence="1">
    <location>
        <begin position="1"/>
        <end position="25"/>
    </location>
</feature>
<evidence type="ECO:0000256" key="1">
    <source>
        <dbReference type="SAM" id="MobiDB-lite"/>
    </source>
</evidence>
<evidence type="ECO:0000313" key="2">
    <source>
        <dbReference type="EMBL" id="AFP84489.1"/>
    </source>
</evidence>
<gene>
    <name evidence="2" type="ORF">A359_00850</name>
</gene>
<feature type="compositionally biased region" description="Basic and acidic residues" evidence="1">
    <location>
        <begin position="8"/>
        <end position="18"/>
    </location>
</feature>
<dbReference type="EMBL" id="CP003546">
    <property type="protein sequence ID" value="AFP84489.1"/>
    <property type="molecule type" value="Genomic_DNA"/>
</dbReference>
<dbReference type="HOGENOM" id="CLU_3296335_0_0_6"/>
<keyword evidence="3" id="KW-1185">Reference proteome</keyword>
<dbReference type="KEGG" id="sect:A359_00850"/>
<reference evidence="2 3" key="1">
    <citation type="journal article" date="2012" name="Mol. Biol. Evol.">
        <title>Genome reduction and co-evolution between the primary and secondary bacterial symbionts of psyllids.</title>
        <authorList>
            <person name="Sloan D.B."/>
            <person name="Moran N.A."/>
        </authorList>
    </citation>
    <scope>NUCLEOTIDE SEQUENCE [LARGE SCALE GENOMIC DNA]</scope>
    <source>
        <strain evidence="2">Ceuc_S</strain>
    </source>
</reference>
<accession>J3Z2R3</accession>
<proteinExistence type="predicted"/>
<evidence type="ECO:0000313" key="3">
    <source>
        <dbReference type="Proteomes" id="UP000003936"/>
    </source>
</evidence>
<dbReference type="AlphaFoldDB" id="J3Z2R3"/>
<organism evidence="2 3">
    <name type="scientific">secondary endosymbiont of Ctenarytaina eucalypti</name>
    <dbReference type="NCBI Taxonomy" id="1199245"/>
    <lineage>
        <taxon>Bacteria</taxon>
        <taxon>Pseudomonadati</taxon>
        <taxon>Pseudomonadota</taxon>
        <taxon>Gammaproteobacteria</taxon>
        <taxon>Enterobacterales</taxon>
        <taxon>Enterobacteriaceae</taxon>
        <taxon>aphid secondary symbionts</taxon>
    </lineage>
</organism>